<dbReference type="GO" id="GO:0032259">
    <property type="term" value="P:methylation"/>
    <property type="evidence" value="ECO:0007669"/>
    <property type="project" value="UniProtKB-KW"/>
</dbReference>
<keyword evidence="2" id="KW-0808">Transferase</keyword>
<dbReference type="EMBL" id="SMLH01000008">
    <property type="protein sequence ID" value="TDE28048.1"/>
    <property type="molecule type" value="Genomic_DNA"/>
</dbReference>
<evidence type="ECO:0000313" key="3">
    <source>
        <dbReference type="Proteomes" id="UP000294685"/>
    </source>
</evidence>
<sequence>MGEMNKKIKKSIKNILSFSPYLVYQTLKKINKQDRCIKDQKKLIDNYIRNNDVKKMQIGCGSNYLEGWLNTDLNYNDKVTFLDAGTKFPIESETFDYVYSEHLFEHLEVEEQLNMLEESFRVLKKGGVMRIATPSLEFLFKLYANPNTQENKHYVNWAVENIPNLRIVNNSIVDIEEQYCYVINNFFKAWGHQMIHNYTSIEKLALQCGYSQVINCNVGESNYEMLRNIEKHGAIIPEEINLIETMVVEIVK</sequence>
<dbReference type="SUPFAM" id="SSF53335">
    <property type="entry name" value="S-adenosyl-L-methionine-dependent methyltransferases"/>
    <property type="match status" value="1"/>
</dbReference>
<comment type="caution">
    <text evidence="2">The sequence shown here is derived from an EMBL/GenBank/DDBJ whole genome shotgun (WGS) entry which is preliminary data.</text>
</comment>
<reference evidence="2 3" key="1">
    <citation type="submission" date="2019-03" db="EMBL/GenBank/DDBJ databases">
        <title>Novel species of Flavobacterium.</title>
        <authorList>
            <person name="Liu Q."/>
            <person name="Xin Y.-H."/>
        </authorList>
    </citation>
    <scope>NUCLEOTIDE SEQUENCE [LARGE SCALE GENOMIC DNA]</scope>
    <source>
        <strain evidence="2 3">LB2P22</strain>
    </source>
</reference>
<protein>
    <submittedName>
        <fullName evidence="2">Methyltransferase domain-containing protein</fullName>
    </submittedName>
</protein>
<dbReference type="InterPro" id="IPR029063">
    <property type="entry name" value="SAM-dependent_MTases_sf"/>
</dbReference>
<gene>
    <name evidence="2" type="ORF">E0I61_13185</name>
</gene>
<keyword evidence="3" id="KW-1185">Reference proteome</keyword>
<name>A0ABY2DPE0_9FLAO</name>
<proteinExistence type="predicted"/>
<dbReference type="CDD" id="cd02440">
    <property type="entry name" value="AdoMet_MTases"/>
    <property type="match status" value="1"/>
</dbReference>
<evidence type="ECO:0000313" key="2">
    <source>
        <dbReference type="EMBL" id="TDE28048.1"/>
    </source>
</evidence>
<accession>A0ABY2DPE0</accession>
<evidence type="ECO:0000259" key="1">
    <source>
        <dbReference type="Pfam" id="PF08241"/>
    </source>
</evidence>
<feature type="domain" description="Methyltransferase type 11" evidence="1">
    <location>
        <begin position="85"/>
        <end position="129"/>
    </location>
</feature>
<dbReference type="GO" id="GO:0008168">
    <property type="term" value="F:methyltransferase activity"/>
    <property type="evidence" value="ECO:0007669"/>
    <property type="project" value="UniProtKB-KW"/>
</dbReference>
<dbReference type="InterPro" id="IPR013216">
    <property type="entry name" value="Methyltransf_11"/>
</dbReference>
<dbReference type="Gene3D" id="3.40.50.150">
    <property type="entry name" value="Vaccinia Virus protein VP39"/>
    <property type="match status" value="1"/>
</dbReference>
<dbReference type="Proteomes" id="UP000294685">
    <property type="component" value="Unassembled WGS sequence"/>
</dbReference>
<organism evidence="2 3">
    <name type="scientific">Flavobacterium ranwuense</name>
    <dbReference type="NCBI Taxonomy" id="2541725"/>
    <lineage>
        <taxon>Bacteria</taxon>
        <taxon>Pseudomonadati</taxon>
        <taxon>Bacteroidota</taxon>
        <taxon>Flavobacteriia</taxon>
        <taxon>Flavobacteriales</taxon>
        <taxon>Flavobacteriaceae</taxon>
        <taxon>Flavobacterium</taxon>
    </lineage>
</organism>
<dbReference type="Pfam" id="PF08241">
    <property type="entry name" value="Methyltransf_11"/>
    <property type="match status" value="1"/>
</dbReference>
<keyword evidence="2" id="KW-0489">Methyltransferase</keyword>